<dbReference type="OrthoDB" id="74090at2"/>
<name>A0A1U7P1L7_9DEIO</name>
<organism evidence="2 3">
    <name type="scientific">Deinococcus marmoris</name>
    <dbReference type="NCBI Taxonomy" id="249408"/>
    <lineage>
        <taxon>Bacteria</taxon>
        <taxon>Thermotogati</taxon>
        <taxon>Deinococcota</taxon>
        <taxon>Deinococci</taxon>
        <taxon>Deinococcales</taxon>
        <taxon>Deinococcaceae</taxon>
        <taxon>Deinococcus</taxon>
    </lineage>
</organism>
<evidence type="ECO:0000313" key="3">
    <source>
        <dbReference type="Proteomes" id="UP000186607"/>
    </source>
</evidence>
<sequence length="189" mass="19758">MNTRLLLSLALGLTMPAASALTVTGMVQGSVTPESRIGGFAVTPFGQPVQELVSAPLDGGGFRLDIPAAAPPARAQAVLTAQNVSWPGVIDPVLISAAAQAGELKFFVYRDQNGNARHDDNEALREVSPMVGKASLFIPWVSADVTVSANKGYQVALKKGWNAFLVDVGRAVNVQIYLDGTGVTLSLGR</sequence>
<keyword evidence="3" id="KW-1185">Reference proteome</keyword>
<protein>
    <submittedName>
        <fullName evidence="2">Uncharacterized protein</fullName>
    </submittedName>
</protein>
<dbReference type="RefSeq" id="WP_075831174.1">
    <property type="nucleotide sequence ID" value="NZ_MSTI01000044.1"/>
</dbReference>
<dbReference type="AlphaFoldDB" id="A0A1U7P1L7"/>
<comment type="caution">
    <text evidence="2">The sequence shown here is derived from an EMBL/GenBank/DDBJ whole genome shotgun (WGS) entry which is preliminary data.</text>
</comment>
<reference evidence="2 3" key="1">
    <citation type="submission" date="2017-01" db="EMBL/GenBank/DDBJ databases">
        <title>Genome Analysis of Deinococcus marmoris KOPRI26562.</title>
        <authorList>
            <person name="Kim J.H."/>
            <person name="Oh H.-M."/>
        </authorList>
    </citation>
    <scope>NUCLEOTIDE SEQUENCE [LARGE SCALE GENOMIC DNA]</scope>
    <source>
        <strain evidence="2 3">KOPRI26562</strain>
    </source>
</reference>
<evidence type="ECO:0000313" key="2">
    <source>
        <dbReference type="EMBL" id="OLV19061.1"/>
    </source>
</evidence>
<gene>
    <name evidence="2" type="ORF">BOO71_0003886</name>
</gene>
<evidence type="ECO:0000256" key="1">
    <source>
        <dbReference type="SAM" id="SignalP"/>
    </source>
</evidence>
<dbReference type="Proteomes" id="UP000186607">
    <property type="component" value="Unassembled WGS sequence"/>
</dbReference>
<accession>A0A1U7P1L7</accession>
<dbReference type="STRING" id="249408.BOO71_0003886"/>
<feature type="chain" id="PRO_5012256640" evidence="1">
    <location>
        <begin position="21"/>
        <end position="189"/>
    </location>
</feature>
<keyword evidence="1" id="KW-0732">Signal</keyword>
<proteinExistence type="predicted"/>
<dbReference type="EMBL" id="MSTI01000044">
    <property type="protein sequence ID" value="OLV19061.1"/>
    <property type="molecule type" value="Genomic_DNA"/>
</dbReference>
<feature type="signal peptide" evidence="1">
    <location>
        <begin position="1"/>
        <end position="20"/>
    </location>
</feature>